<keyword evidence="3 5" id="KW-0863">Zinc-finger</keyword>
<dbReference type="InterPro" id="IPR045877">
    <property type="entry name" value="ZFP36-like"/>
</dbReference>
<dbReference type="AlphaFoldDB" id="A0A0H5RCP7"/>
<dbReference type="FunFam" id="4.10.1000.10:FF:000001">
    <property type="entry name" value="zinc finger CCCH domain-containing protein 15-like"/>
    <property type="match status" value="1"/>
</dbReference>
<keyword evidence="1 5" id="KW-0479">Metal-binding</keyword>
<evidence type="ECO:0000256" key="3">
    <source>
        <dbReference type="ARBA" id="ARBA00022771"/>
    </source>
</evidence>
<feature type="domain" description="C3H1-type" evidence="6">
    <location>
        <begin position="201"/>
        <end position="229"/>
    </location>
</feature>
<dbReference type="SMART" id="SM00356">
    <property type="entry name" value="ZnF_C3H1"/>
    <property type="match status" value="1"/>
</dbReference>
<evidence type="ECO:0000313" key="7">
    <source>
        <dbReference type="EMBL" id="CRZ12045.1"/>
    </source>
</evidence>
<evidence type="ECO:0000259" key="6">
    <source>
        <dbReference type="PROSITE" id="PS50103"/>
    </source>
</evidence>
<feature type="non-terminal residue" evidence="7">
    <location>
        <position position="1"/>
    </location>
</feature>
<dbReference type="Pfam" id="PF00642">
    <property type="entry name" value="zf-CCCH"/>
    <property type="match status" value="1"/>
</dbReference>
<dbReference type="GO" id="GO:0003729">
    <property type="term" value="F:mRNA binding"/>
    <property type="evidence" value="ECO:0007669"/>
    <property type="project" value="InterPro"/>
</dbReference>
<feature type="zinc finger region" description="C3H1-type" evidence="5">
    <location>
        <begin position="201"/>
        <end position="229"/>
    </location>
</feature>
<accession>A0A0H5RCP7</accession>
<dbReference type="SUPFAM" id="SSF90229">
    <property type="entry name" value="CCCH zinc finger"/>
    <property type="match status" value="1"/>
</dbReference>
<evidence type="ECO:0000256" key="2">
    <source>
        <dbReference type="ARBA" id="ARBA00022737"/>
    </source>
</evidence>
<reference evidence="7" key="1">
    <citation type="submission" date="2015-04" db="EMBL/GenBank/DDBJ databases">
        <title>The genome sequence of the plant pathogenic Rhizarian Plasmodiophora brassicae reveals insights in its biotrophic life cycle and the origin of chitin synthesis.</title>
        <authorList>
            <person name="Schwelm A."/>
            <person name="Fogelqvist J."/>
            <person name="Knaust A."/>
            <person name="Julke S."/>
            <person name="Lilja T."/>
            <person name="Dhandapani V."/>
            <person name="Bonilla-Rosso G."/>
            <person name="Karlsson M."/>
            <person name="Shevchenko A."/>
            <person name="Choi S.R."/>
            <person name="Kim H.G."/>
            <person name="Park J.Y."/>
            <person name="Lim Y.P."/>
            <person name="Ludwig-Muller J."/>
            <person name="Dixelius C."/>
        </authorList>
    </citation>
    <scope>NUCLEOTIDE SEQUENCE</scope>
    <source>
        <tissue evidence="7">Potato root galls</tissue>
    </source>
</reference>
<dbReference type="PROSITE" id="PS50103">
    <property type="entry name" value="ZF_C3H1"/>
    <property type="match status" value="1"/>
</dbReference>
<organism evidence="7">
    <name type="scientific">Spongospora subterranea</name>
    <dbReference type="NCBI Taxonomy" id="70186"/>
    <lineage>
        <taxon>Eukaryota</taxon>
        <taxon>Sar</taxon>
        <taxon>Rhizaria</taxon>
        <taxon>Endomyxa</taxon>
        <taxon>Phytomyxea</taxon>
        <taxon>Plasmodiophorida</taxon>
        <taxon>Plasmodiophoridae</taxon>
        <taxon>Spongospora</taxon>
    </lineage>
</organism>
<sequence>TKQVNNGKMLSADRRNGVVIARRKGQRSTVRPVAAKDTLAYARAARNSIFPINFKNISNANDTAHQTFVQGAPSDPFIIADVAYQYDAKTDSILSLATHRPLAPCFVSIEARIRGALAPHCKSKTGQLHAGQSSMGELYSCAPNTPPLQFDHAVEHLEVHTPPITMSPWVNLRHAPSVINLEYERNQAEKEKGSSAFTTKIYKTELCVNWMRDGSCRYNENCHFAHGKEELVPRGPQQKFAEVAAPCKLQGEGTWSIIPPKWATIYYDRQENYSGMKSDSVDRELSPDSYEKIDFDMEQFTVNDN</sequence>
<dbReference type="PANTHER" id="PTHR12547:SF18">
    <property type="entry name" value="PROTEIN TIS11"/>
    <property type="match status" value="1"/>
</dbReference>
<protein>
    <recommendedName>
        <fullName evidence="6">C3H1-type domain-containing protein</fullName>
    </recommendedName>
</protein>
<keyword evidence="2" id="KW-0677">Repeat</keyword>
<name>A0A0H5RCP7_9EUKA</name>
<evidence type="ECO:0000256" key="5">
    <source>
        <dbReference type="PROSITE-ProRule" id="PRU00723"/>
    </source>
</evidence>
<dbReference type="PANTHER" id="PTHR12547">
    <property type="entry name" value="CCCH ZINC FINGER/TIS11-RELATED"/>
    <property type="match status" value="1"/>
</dbReference>
<dbReference type="GO" id="GO:0008270">
    <property type="term" value="F:zinc ion binding"/>
    <property type="evidence" value="ECO:0007669"/>
    <property type="project" value="UniProtKB-KW"/>
</dbReference>
<dbReference type="EMBL" id="HACM01011603">
    <property type="protein sequence ID" value="CRZ12045.1"/>
    <property type="molecule type" value="Transcribed_RNA"/>
</dbReference>
<evidence type="ECO:0000256" key="4">
    <source>
        <dbReference type="ARBA" id="ARBA00022833"/>
    </source>
</evidence>
<keyword evidence="4 5" id="KW-0862">Zinc</keyword>
<dbReference type="InterPro" id="IPR036855">
    <property type="entry name" value="Znf_CCCH_sf"/>
</dbReference>
<proteinExistence type="predicted"/>
<dbReference type="InterPro" id="IPR000571">
    <property type="entry name" value="Znf_CCCH"/>
</dbReference>
<evidence type="ECO:0000256" key="1">
    <source>
        <dbReference type="ARBA" id="ARBA00022723"/>
    </source>
</evidence>
<dbReference type="Gene3D" id="4.10.1000.10">
    <property type="entry name" value="Zinc finger, CCCH-type"/>
    <property type="match status" value="1"/>
</dbReference>